<accession>A0A8S9SZA8</accession>
<dbReference type="Proteomes" id="UP000029738">
    <property type="component" value="Unassembled WGS sequence"/>
</dbReference>
<evidence type="ECO:0000313" key="1">
    <source>
        <dbReference type="EMBL" id="KAF3885701.1"/>
    </source>
</evidence>
<evidence type="ECO:0000313" key="2">
    <source>
        <dbReference type="Proteomes" id="UP000029738"/>
    </source>
</evidence>
<keyword evidence="2" id="KW-1185">Reference proteome</keyword>
<protein>
    <submittedName>
        <fullName evidence="1">Uncharacterized protein</fullName>
    </submittedName>
</protein>
<reference evidence="1" key="1">
    <citation type="journal article" date="2015" name="Genome Announc.">
        <title>Draft Genome Sequence of Tolypothrix boutellei Strain VB521301.</title>
        <authorList>
            <person name="Chandrababunaidu M.M."/>
            <person name="Singh D."/>
            <person name="Sen D."/>
            <person name="Bhan S."/>
            <person name="Das S."/>
            <person name="Gupta A."/>
            <person name="Adhikary S.P."/>
            <person name="Tripathy S."/>
        </authorList>
    </citation>
    <scope>NUCLEOTIDE SEQUENCE</scope>
    <source>
        <strain evidence="1">VB521301</strain>
    </source>
</reference>
<sequence length="83" mass="9559">MQTELVSKPILRSLLISSRRGNTGIKLPKLHYSVIAVAEEHLWFERSVPDSEFLEIIEFCIDILRNSLDVLLLVSTLFFTRCP</sequence>
<dbReference type="EMBL" id="JHEG04000001">
    <property type="protein sequence ID" value="KAF3885701.1"/>
    <property type="molecule type" value="Genomic_DNA"/>
</dbReference>
<name>A0A8S9SZA8_9CYAN</name>
<proteinExistence type="predicted"/>
<comment type="caution">
    <text evidence="1">The sequence shown here is derived from an EMBL/GenBank/DDBJ whole genome shotgun (WGS) entry which is preliminary data.</text>
</comment>
<dbReference type="AlphaFoldDB" id="A0A8S9SZA8"/>
<organism evidence="1 2">
    <name type="scientific">Tolypothrix bouteillei VB521301</name>
    <dbReference type="NCBI Taxonomy" id="1479485"/>
    <lineage>
        <taxon>Bacteria</taxon>
        <taxon>Bacillati</taxon>
        <taxon>Cyanobacteriota</taxon>
        <taxon>Cyanophyceae</taxon>
        <taxon>Nostocales</taxon>
        <taxon>Tolypothrichaceae</taxon>
        <taxon>Tolypothrix</taxon>
    </lineage>
</organism>
<dbReference type="RefSeq" id="WP_137986438.1">
    <property type="nucleotide sequence ID" value="NZ_JHEG04000001.1"/>
</dbReference>
<reference evidence="1" key="2">
    <citation type="submission" date="2019-11" db="EMBL/GenBank/DDBJ databases">
        <title>Improved Assembly of Tolypothrix boutellei genome.</title>
        <authorList>
            <person name="Sarangi A.N."/>
            <person name="Mukherjee M."/>
            <person name="Ghosh S."/>
            <person name="Singh D."/>
            <person name="Das A."/>
            <person name="Kant S."/>
            <person name="Prusty A."/>
            <person name="Tripathy S."/>
        </authorList>
    </citation>
    <scope>NUCLEOTIDE SEQUENCE</scope>
    <source>
        <strain evidence="1">VB521301</strain>
    </source>
</reference>
<gene>
    <name evidence="1" type="ORF">DA73_0400009680</name>
</gene>